<dbReference type="OrthoDB" id="9787026at2"/>
<comment type="subcellular location">
    <subcellularLocation>
        <location evidence="1">Cell membrane</location>
        <topology evidence="1">Multi-pass membrane protein</topology>
    </subcellularLocation>
</comment>
<feature type="transmembrane region" description="Helical" evidence="6">
    <location>
        <begin position="61"/>
        <end position="80"/>
    </location>
</feature>
<dbReference type="EMBL" id="NMVO01000015">
    <property type="protein sequence ID" value="OYO11542.1"/>
    <property type="molecule type" value="Genomic_DNA"/>
</dbReference>
<evidence type="ECO:0000256" key="1">
    <source>
        <dbReference type="ARBA" id="ARBA00004651"/>
    </source>
</evidence>
<dbReference type="AlphaFoldDB" id="A0A255G7W8"/>
<feature type="transmembrane region" description="Helical" evidence="6">
    <location>
        <begin position="275"/>
        <end position="293"/>
    </location>
</feature>
<keyword evidence="3 6" id="KW-1133">Transmembrane helix</keyword>
<name>A0A255G7W8_9ACTN</name>
<comment type="caution">
    <text evidence="8">The sequence shown here is derived from an EMBL/GenBank/DDBJ whole genome shotgun (WGS) entry which is preliminary data.</text>
</comment>
<evidence type="ECO:0000256" key="4">
    <source>
        <dbReference type="ARBA" id="ARBA00023136"/>
    </source>
</evidence>
<keyword evidence="2 6" id="KW-0812">Transmembrane</keyword>
<dbReference type="PROSITE" id="PS50850">
    <property type="entry name" value="MFS"/>
    <property type="match status" value="1"/>
</dbReference>
<dbReference type="InterPro" id="IPR011701">
    <property type="entry name" value="MFS"/>
</dbReference>
<keyword evidence="4 6" id="KW-0472">Membrane</keyword>
<evidence type="ECO:0000313" key="9">
    <source>
        <dbReference type="Proteomes" id="UP000215896"/>
    </source>
</evidence>
<evidence type="ECO:0000256" key="6">
    <source>
        <dbReference type="SAM" id="Phobius"/>
    </source>
</evidence>
<dbReference type="Gene3D" id="1.20.1250.20">
    <property type="entry name" value="MFS general substrate transporter like domains"/>
    <property type="match status" value="1"/>
</dbReference>
<evidence type="ECO:0000256" key="2">
    <source>
        <dbReference type="ARBA" id="ARBA00022692"/>
    </source>
</evidence>
<feature type="transmembrane region" description="Helical" evidence="6">
    <location>
        <begin position="209"/>
        <end position="230"/>
    </location>
</feature>
<evidence type="ECO:0000259" key="7">
    <source>
        <dbReference type="PROSITE" id="PS50850"/>
    </source>
</evidence>
<feature type="transmembrane region" description="Helical" evidence="6">
    <location>
        <begin position="119"/>
        <end position="141"/>
    </location>
</feature>
<feature type="compositionally biased region" description="Polar residues" evidence="5">
    <location>
        <begin position="404"/>
        <end position="420"/>
    </location>
</feature>
<protein>
    <submittedName>
        <fullName evidence="8">MFS transporter</fullName>
    </submittedName>
</protein>
<feature type="transmembrane region" description="Helical" evidence="6">
    <location>
        <begin position="242"/>
        <end position="263"/>
    </location>
</feature>
<dbReference type="SUPFAM" id="SSF103473">
    <property type="entry name" value="MFS general substrate transporter"/>
    <property type="match status" value="1"/>
</dbReference>
<evidence type="ECO:0000256" key="5">
    <source>
        <dbReference type="SAM" id="MobiDB-lite"/>
    </source>
</evidence>
<dbReference type="GO" id="GO:0046943">
    <property type="term" value="F:carboxylic acid transmembrane transporter activity"/>
    <property type="evidence" value="ECO:0007669"/>
    <property type="project" value="TreeGrafter"/>
</dbReference>
<evidence type="ECO:0000313" key="8">
    <source>
        <dbReference type="EMBL" id="OYO11542.1"/>
    </source>
</evidence>
<dbReference type="Pfam" id="PF07690">
    <property type="entry name" value="MFS_1"/>
    <property type="match status" value="1"/>
</dbReference>
<dbReference type="PANTHER" id="PTHR23508:SF10">
    <property type="entry name" value="CARBOXYLIC ACID TRANSPORTER PROTEIN HOMOLOG"/>
    <property type="match status" value="1"/>
</dbReference>
<dbReference type="GO" id="GO:0005886">
    <property type="term" value="C:plasma membrane"/>
    <property type="evidence" value="ECO:0007669"/>
    <property type="project" value="UniProtKB-SubCell"/>
</dbReference>
<keyword evidence="9" id="KW-1185">Reference proteome</keyword>
<feature type="domain" description="Major facilitator superfamily (MFS) profile" evidence="7">
    <location>
        <begin position="1"/>
        <end position="389"/>
    </location>
</feature>
<dbReference type="PANTHER" id="PTHR23508">
    <property type="entry name" value="CARBOXYLIC ACID TRANSPORTER PROTEIN HOMOLOG"/>
    <property type="match status" value="1"/>
</dbReference>
<feature type="transmembrane region" description="Helical" evidence="6">
    <location>
        <begin position="334"/>
        <end position="354"/>
    </location>
</feature>
<dbReference type="InterPro" id="IPR036259">
    <property type="entry name" value="MFS_trans_sf"/>
</dbReference>
<feature type="transmembrane region" description="Helical" evidence="6">
    <location>
        <begin position="366"/>
        <end position="385"/>
    </location>
</feature>
<feature type="region of interest" description="Disordered" evidence="5">
    <location>
        <begin position="395"/>
        <end position="420"/>
    </location>
</feature>
<proteinExistence type="predicted"/>
<feature type="transmembrane region" description="Helical" evidence="6">
    <location>
        <begin position="147"/>
        <end position="166"/>
    </location>
</feature>
<sequence length="420" mass="44325">MASYIDSAAIVSNGIALVVYQQTIGLSDTQFGVLSGILTFGIALGAMTGGKLGDAFGRRRVFMATMAMIVVGTAFLIFGASFPTLLIGTILVGVGSGADLPVSLATIAENATDKNRGAILGLSNMLWSVGVLVTILLGGLVGDLGRLGGQIMYAHIGVVAFLLLVLRISLPETPSWLKACEERRRGVSTIRAEKVALGELVKGPYAKPFIALLFFYCLTNLAANTGGQFGTKIGVDIVGLSISQASLLGMLGFPVGIVGAIWFMRIVGTRYRMHYFVFGAALMIGSYFVPALFGFSLPMWILSGVLGGFGGAFAFEGIMKVWTQESFPTMLRSSAQGAIISFARIAAGVLALFTPNLLTDMGPRPLYATLGVIVAAGLGIAWWGFAGRQRNEFEAEERLETTPDLDTSSPHGSNTPEALR</sequence>
<dbReference type="InterPro" id="IPR020846">
    <property type="entry name" value="MFS_dom"/>
</dbReference>
<feature type="transmembrane region" description="Helical" evidence="6">
    <location>
        <begin position="86"/>
        <end position="107"/>
    </location>
</feature>
<organism evidence="8 9">
    <name type="scientific">Enemella evansiae</name>
    <dbReference type="NCBI Taxonomy" id="2016499"/>
    <lineage>
        <taxon>Bacteria</taxon>
        <taxon>Bacillati</taxon>
        <taxon>Actinomycetota</taxon>
        <taxon>Actinomycetes</taxon>
        <taxon>Propionibacteriales</taxon>
        <taxon>Propionibacteriaceae</taxon>
        <taxon>Enemella</taxon>
    </lineage>
</organism>
<accession>A0A255G7W8</accession>
<gene>
    <name evidence="8" type="ORF">CGZ94_13980</name>
</gene>
<evidence type="ECO:0000256" key="3">
    <source>
        <dbReference type="ARBA" id="ARBA00022989"/>
    </source>
</evidence>
<feature type="transmembrane region" description="Helical" evidence="6">
    <location>
        <begin position="299"/>
        <end position="322"/>
    </location>
</feature>
<dbReference type="Proteomes" id="UP000215896">
    <property type="component" value="Unassembled WGS sequence"/>
</dbReference>
<reference evidence="8 9" key="1">
    <citation type="submission" date="2017-07" db="EMBL/GenBank/DDBJ databases">
        <title>Draft whole genome sequences of clinical Proprionibacteriaceae strains.</title>
        <authorList>
            <person name="Bernier A.-M."/>
            <person name="Bernard K."/>
            <person name="Domingo M.-C."/>
        </authorList>
    </citation>
    <scope>NUCLEOTIDE SEQUENCE [LARGE SCALE GENOMIC DNA]</scope>
    <source>
        <strain evidence="8 9">NML 030167</strain>
    </source>
</reference>
<feature type="transmembrane region" description="Helical" evidence="6">
    <location>
        <begin position="31"/>
        <end position="49"/>
    </location>
</feature>